<protein>
    <recommendedName>
        <fullName evidence="1">Myb/SANT-like domain-containing protein</fullName>
    </recommendedName>
</protein>
<dbReference type="Proteomes" id="UP000516437">
    <property type="component" value="Chromosome 2"/>
</dbReference>
<dbReference type="OrthoDB" id="686198at2759"/>
<reference evidence="2 3" key="1">
    <citation type="journal article" date="2019" name="Plant Biotechnol. J.">
        <title>The red bayberry genome and genetic basis of sex determination.</title>
        <authorList>
            <person name="Jia H.M."/>
            <person name="Jia H.J."/>
            <person name="Cai Q.L."/>
            <person name="Wang Y."/>
            <person name="Zhao H.B."/>
            <person name="Yang W.F."/>
            <person name="Wang G.Y."/>
            <person name="Li Y.H."/>
            <person name="Zhan D.L."/>
            <person name="Shen Y.T."/>
            <person name="Niu Q.F."/>
            <person name="Chang L."/>
            <person name="Qiu J."/>
            <person name="Zhao L."/>
            <person name="Xie H.B."/>
            <person name="Fu W.Y."/>
            <person name="Jin J."/>
            <person name="Li X.W."/>
            <person name="Jiao Y."/>
            <person name="Zhou C.C."/>
            <person name="Tu T."/>
            <person name="Chai C.Y."/>
            <person name="Gao J.L."/>
            <person name="Fan L.J."/>
            <person name="van de Weg E."/>
            <person name="Wang J.Y."/>
            <person name="Gao Z.S."/>
        </authorList>
    </citation>
    <scope>NUCLEOTIDE SEQUENCE [LARGE SCALE GENOMIC DNA]</scope>
    <source>
        <tissue evidence="2">Leaves</tissue>
    </source>
</reference>
<proteinExistence type="predicted"/>
<dbReference type="Pfam" id="PF12776">
    <property type="entry name" value="Myb_DNA-bind_3"/>
    <property type="match status" value="1"/>
</dbReference>
<accession>A0A6A1W7M8</accession>
<keyword evidence="3" id="KW-1185">Reference proteome</keyword>
<dbReference type="EMBL" id="RXIC02000020">
    <property type="protein sequence ID" value="KAB1221211.1"/>
    <property type="molecule type" value="Genomic_DNA"/>
</dbReference>
<comment type="caution">
    <text evidence="2">The sequence shown here is derived from an EMBL/GenBank/DDBJ whole genome shotgun (WGS) entry which is preliminary data.</text>
</comment>
<feature type="domain" description="Myb/SANT-like" evidence="1">
    <location>
        <begin position="1"/>
        <end position="60"/>
    </location>
</feature>
<evidence type="ECO:0000313" key="3">
    <source>
        <dbReference type="Proteomes" id="UP000516437"/>
    </source>
</evidence>
<dbReference type="PANTHER" id="PTHR47584:SF14">
    <property type="entry name" value="L10-INTERACTING MYB DOMAIN-CONTAINING PROTEIN-LIKE"/>
    <property type="match status" value="1"/>
</dbReference>
<dbReference type="InterPro" id="IPR045026">
    <property type="entry name" value="LIMYB"/>
</dbReference>
<evidence type="ECO:0000259" key="1">
    <source>
        <dbReference type="Pfam" id="PF12776"/>
    </source>
</evidence>
<name>A0A6A1W7M8_9ROSI</name>
<evidence type="ECO:0000313" key="2">
    <source>
        <dbReference type="EMBL" id="KAB1221211.1"/>
    </source>
</evidence>
<gene>
    <name evidence="2" type="ORF">CJ030_MR2G020391</name>
</gene>
<sequence>MADGINQRRNTQVTVLEVRGHYKRLEDEYRTFKELITSEGFFWDMEANVVVATAERWDNYLETHHGPVKFRVKGCAHFSLLERMFSSELLLQPLDVLVALPVQNPIPEAD</sequence>
<organism evidence="2 3">
    <name type="scientific">Morella rubra</name>
    <name type="common">Chinese bayberry</name>
    <dbReference type="NCBI Taxonomy" id="262757"/>
    <lineage>
        <taxon>Eukaryota</taxon>
        <taxon>Viridiplantae</taxon>
        <taxon>Streptophyta</taxon>
        <taxon>Embryophyta</taxon>
        <taxon>Tracheophyta</taxon>
        <taxon>Spermatophyta</taxon>
        <taxon>Magnoliopsida</taxon>
        <taxon>eudicotyledons</taxon>
        <taxon>Gunneridae</taxon>
        <taxon>Pentapetalae</taxon>
        <taxon>rosids</taxon>
        <taxon>fabids</taxon>
        <taxon>Fagales</taxon>
        <taxon>Myricaceae</taxon>
        <taxon>Morella</taxon>
    </lineage>
</organism>
<dbReference type="AlphaFoldDB" id="A0A6A1W7M8"/>
<dbReference type="InterPro" id="IPR024752">
    <property type="entry name" value="Myb/SANT-like_dom"/>
</dbReference>
<dbReference type="PANTHER" id="PTHR47584">
    <property type="match status" value="1"/>
</dbReference>